<dbReference type="SUPFAM" id="SSF56784">
    <property type="entry name" value="HAD-like"/>
    <property type="match status" value="1"/>
</dbReference>
<sequence length="164" mass="19774">MVNSIVFCDIDGTIVPTCFKPNREMDNIELENIRRRIELLTLSKEIISLLHMIIKNTKLVFLTGRPKEWEDATYNLLKPINKKKYNIYFLNIEGKWSMEKYYKFKLDIIHKISEKYDIIYVIDDIIDLLKYIKKYFNLENKFLFLINGVYDSMIRNMVIKSRLM</sequence>
<proteinExistence type="predicted"/>
<protein>
    <recommendedName>
        <fullName evidence="2">FCP1 homology domain-containing protein</fullName>
    </recommendedName>
</protein>
<organism evidence="1">
    <name type="scientific">marine sediment metagenome</name>
    <dbReference type="NCBI Taxonomy" id="412755"/>
    <lineage>
        <taxon>unclassified sequences</taxon>
        <taxon>metagenomes</taxon>
        <taxon>ecological metagenomes</taxon>
    </lineage>
</organism>
<evidence type="ECO:0000313" key="1">
    <source>
        <dbReference type="EMBL" id="KKN53961.1"/>
    </source>
</evidence>
<evidence type="ECO:0008006" key="2">
    <source>
        <dbReference type="Google" id="ProtNLM"/>
    </source>
</evidence>
<dbReference type="Gene3D" id="3.40.50.1000">
    <property type="entry name" value="HAD superfamily/HAD-like"/>
    <property type="match status" value="1"/>
</dbReference>
<dbReference type="AlphaFoldDB" id="A0A0F9TXV7"/>
<dbReference type="InterPro" id="IPR023214">
    <property type="entry name" value="HAD_sf"/>
</dbReference>
<accession>A0A0F9TXV7</accession>
<name>A0A0F9TXV7_9ZZZZ</name>
<dbReference type="EMBL" id="LAZR01000949">
    <property type="protein sequence ID" value="KKN53961.1"/>
    <property type="molecule type" value="Genomic_DNA"/>
</dbReference>
<gene>
    <name evidence="1" type="ORF">LCGC14_0596990</name>
</gene>
<comment type="caution">
    <text evidence="1">The sequence shown here is derived from an EMBL/GenBank/DDBJ whole genome shotgun (WGS) entry which is preliminary data.</text>
</comment>
<dbReference type="InterPro" id="IPR036412">
    <property type="entry name" value="HAD-like_sf"/>
</dbReference>
<reference evidence="1" key="1">
    <citation type="journal article" date="2015" name="Nature">
        <title>Complex archaea that bridge the gap between prokaryotes and eukaryotes.</title>
        <authorList>
            <person name="Spang A."/>
            <person name="Saw J.H."/>
            <person name="Jorgensen S.L."/>
            <person name="Zaremba-Niedzwiedzka K."/>
            <person name="Martijn J."/>
            <person name="Lind A.E."/>
            <person name="van Eijk R."/>
            <person name="Schleper C."/>
            <person name="Guy L."/>
            <person name="Ettema T.J."/>
        </authorList>
    </citation>
    <scope>NUCLEOTIDE SEQUENCE</scope>
</reference>